<dbReference type="Gene3D" id="1.20.1250.20">
    <property type="entry name" value="MFS general substrate transporter like domains"/>
    <property type="match status" value="1"/>
</dbReference>
<feature type="transmembrane region" description="Helical" evidence="8">
    <location>
        <begin position="170"/>
        <end position="190"/>
    </location>
</feature>
<feature type="transmembrane region" description="Helical" evidence="8">
    <location>
        <begin position="202"/>
        <end position="222"/>
    </location>
</feature>
<evidence type="ECO:0000256" key="6">
    <source>
        <dbReference type="ARBA" id="ARBA00022989"/>
    </source>
</evidence>
<dbReference type="SUPFAM" id="SSF103473">
    <property type="entry name" value="MFS general substrate transporter"/>
    <property type="match status" value="1"/>
</dbReference>
<feature type="transmembrane region" description="Helical" evidence="8">
    <location>
        <begin position="448"/>
        <end position="468"/>
    </location>
</feature>
<dbReference type="EMBL" id="UYIN01000021">
    <property type="protein sequence ID" value="VDG73894.1"/>
    <property type="molecule type" value="Genomic_DNA"/>
</dbReference>
<keyword evidence="4" id="KW-1003">Cell membrane</keyword>
<dbReference type="PANTHER" id="PTHR42718">
    <property type="entry name" value="MAJOR FACILITATOR SUPERFAMILY MULTIDRUG TRANSPORTER MFSC"/>
    <property type="match status" value="1"/>
</dbReference>
<evidence type="ECO:0000256" key="4">
    <source>
        <dbReference type="ARBA" id="ARBA00022475"/>
    </source>
</evidence>
<feature type="transmembrane region" description="Helical" evidence="8">
    <location>
        <begin position="15"/>
        <end position="41"/>
    </location>
</feature>
<feature type="transmembrane region" description="Helical" evidence="8">
    <location>
        <begin position="409"/>
        <end position="428"/>
    </location>
</feature>
<reference evidence="10 11" key="1">
    <citation type="submission" date="2018-11" db="EMBL/GenBank/DDBJ databases">
        <authorList>
            <consortium name="Pathogen Informatics"/>
        </authorList>
    </citation>
    <scope>NUCLEOTIDE SEQUENCE [LARGE SCALE GENOMIC DNA]</scope>
    <source>
        <strain evidence="10 11">NCTC10913</strain>
    </source>
</reference>
<feature type="domain" description="Major facilitator superfamily (MFS) profile" evidence="9">
    <location>
        <begin position="16"/>
        <end position="471"/>
    </location>
</feature>
<evidence type="ECO:0000256" key="7">
    <source>
        <dbReference type="ARBA" id="ARBA00023136"/>
    </source>
</evidence>
<sequence length="480" mass="52638">MNNKSIHSETTKRKIVLIAVIAMTFMATLDSSIVNVALPVLSEKLNVTISAVEWVIASYSIIICSTILFWGRLGDICGKSKIFQLGTVLFTVSSLLCGLSNSFVVLIICRFLQGIGASAYMANNHGIITELFPKESRGKALGILVTAVAIGNMVGPSIGGMILSVFEWNYIFYINVPFGISVFILGLKFLPRGEKKHEHLDVLGAILQFAVTLLFFGSLILSQQTEQLNPYIMVCIGISIILAILFIHVEKKQHQPLLDLDIFRNLKFSINLGCALTSFICIASSSILIPFYLQNTLKLSPFHAGLFMMLSPLVLAICSPIFGSISDRVTSEKVIFTGLLVLSLGFFLMSRLTETSPTILFAIFVAIMAVGQAIFQPANNALIMSTCPKSKLGIVGSVNSLVRNLGQTVGITLSTTLLYFFMSNIAGYRVSDYVAGHDEFFIYGMQHVYIILVVICLLGACLTGFRLIKKMYKDKNENNI</sequence>
<dbReference type="Gene3D" id="1.20.1720.10">
    <property type="entry name" value="Multidrug resistance protein D"/>
    <property type="match status" value="1"/>
</dbReference>
<dbReference type="InterPro" id="IPR020846">
    <property type="entry name" value="MFS_dom"/>
</dbReference>
<feature type="transmembrane region" description="Helical" evidence="8">
    <location>
        <begin position="82"/>
        <end position="108"/>
    </location>
</feature>
<dbReference type="NCBIfam" id="TIGR00711">
    <property type="entry name" value="efflux_EmrB"/>
    <property type="match status" value="1"/>
</dbReference>
<keyword evidence="11" id="KW-1185">Reference proteome</keyword>
<feature type="transmembrane region" description="Helical" evidence="8">
    <location>
        <begin position="358"/>
        <end position="375"/>
    </location>
</feature>
<dbReference type="PROSITE" id="PS50850">
    <property type="entry name" value="MFS"/>
    <property type="match status" value="1"/>
</dbReference>
<dbReference type="InterPro" id="IPR011701">
    <property type="entry name" value="MFS"/>
</dbReference>
<gene>
    <name evidence="10" type="primary">qacA</name>
    <name evidence="10" type="ORF">NCTC10913_04272</name>
</gene>
<name>A0ABY6T037_9CLOT</name>
<keyword evidence="3" id="KW-0813">Transport</keyword>
<dbReference type="InterPro" id="IPR036259">
    <property type="entry name" value="MFS_trans_sf"/>
</dbReference>
<dbReference type="PRINTS" id="PR01036">
    <property type="entry name" value="TCRTETB"/>
</dbReference>
<evidence type="ECO:0000256" key="3">
    <source>
        <dbReference type="ARBA" id="ARBA00022448"/>
    </source>
</evidence>
<feature type="transmembrane region" description="Helical" evidence="8">
    <location>
        <begin position="228"/>
        <end position="249"/>
    </location>
</feature>
<dbReference type="PANTHER" id="PTHR42718:SF9">
    <property type="entry name" value="MAJOR FACILITATOR SUPERFAMILY MULTIDRUG TRANSPORTER MFSC"/>
    <property type="match status" value="1"/>
</dbReference>
<organism evidence="10 11">
    <name type="scientific">Clostridium carnis</name>
    <dbReference type="NCBI Taxonomy" id="1530"/>
    <lineage>
        <taxon>Bacteria</taxon>
        <taxon>Bacillati</taxon>
        <taxon>Bacillota</taxon>
        <taxon>Clostridia</taxon>
        <taxon>Eubacteriales</taxon>
        <taxon>Clostridiaceae</taxon>
        <taxon>Clostridium</taxon>
    </lineage>
</organism>
<accession>A0ABY6T037</accession>
<keyword evidence="7 8" id="KW-0472">Membrane</keyword>
<evidence type="ECO:0000256" key="2">
    <source>
        <dbReference type="ARBA" id="ARBA00008537"/>
    </source>
</evidence>
<keyword evidence="6 8" id="KW-1133">Transmembrane helix</keyword>
<proteinExistence type="inferred from homology"/>
<feature type="transmembrane region" description="Helical" evidence="8">
    <location>
        <begin position="334"/>
        <end position="352"/>
    </location>
</feature>
<feature type="transmembrane region" description="Helical" evidence="8">
    <location>
        <begin position="140"/>
        <end position="164"/>
    </location>
</feature>
<comment type="similarity">
    <text evidence="2">Belongs to the major facilitator superfamily. EmrB family.</text>
</comment>
<feature type="transmembrane region" description="Helical" evidence="8">
    <location>
        <begin position="304"/>
        <end position="322"/>
    </location>
</feature>
<feature type="transmembrane region" description="Helical" evidence="8">
    <location>
        <begin position="270"/>
        <end position="292"/>
    </location>
</feature>
<dbReference type="Pfam" id="PF07690">
    <property type="entry name" value="MFS_1"/>
    <property type="match status" value="1"/>
</dbReference>
<comment type="subcellular location">
    <subcellularLocation>
        <location evidence="1">Cell membrane</location>
        <topology evidence="1">Multi-pass membrane protein</topology>
    </subcellularLocation>
</comment>
<evidence type="ECO:0000256" key="1">
    <source>
        <dbReference type="ARBA" id="ARBA00004651"/>
    </source>
</evidence>
<feature type="transmembrane region" description="Helical" evidence="8">
    <location>
        <begin position="47"/>
        <end position="70"/>
    </location>
</feature>
<evidence type="ECO:0000313" key="11">
    <source>
        <dbReference type="Proteomes" id="UP000277570"/>
    </source>
</evidence>
<dbReference type="CDD" id="cd17321">
    <property type="entry name" value="MFS_MMR_MDR_like"/>
    <property type="match status" value="1"/>
</dbReference>
<dbReference type="InterPro" id="IPR004638">
    <property type="entry name" value="EmrB-like"/>
</dbReference>
<evidence type="ECO:0000313" key="10">
    <source>
        <dbReference type="EMBL" id="VDG73894.1"/>
    </source>
</evidence>
<comment type="caution">
    <text evidence="10">The sequence shown here is derived from an EMBL/GenBank/DDBJ whole genome shotgun (WGS) entry which is preliminary data.</text>
</comment>
<keyword evidence="5 8" id="KW-0812">Transmembrane</keyword>
<protein>
    <submittedName>
        <fullName evidence="10">MDR-type permease</fullName>
    </submittedName>
</protein>
<evidence type="ECO:0000256" key="8">
    <source>
        <dbReference type="SAM" id="Phobius"/>
    </source>
</evidence>
<evidence type="ECO:0000259" key="9">
    <source>
        <dbReference type="PROSITE" id="PS50850"/>
    </source>
</evidence>
<dbReference type="Proteomes" id="UP000277570">
    <property type="component" value="Unassembled WGS sequence"/>
</dbReference>
<evidence type="ECO:0000256" key="5">
    <source>
        <dbReference type="ARBA" id="ARBA00022692"/>
    </source>
</evidence>
<dbReference type="RefSeq" id="WP_118549106.1">
    <property type="nucleotide sequence ID" value="NZ_UYIN01000021.1"/>
</dbReference>